<evidence type="ECO:0000256" key="2">
    <source>
        <dbReference type="ARBA" id="ARBA00022679"/>
    </source>
</evidence>
<keyword evidence="3 10" id="KW-0548">Nucleotidyltransferase</keyword>
<reference evidence="10" key="2">
    <citation type="journal article" date="2024" name="Plant">
        <title>Genomic evolution and insights into agronomic trait innovations of Sesamum species.</title>
        <authorList>
            <person name="Miao H."/>
            <person name="Wang L."/>
            <person name="Qu L."/>
            <person name="Liu H."/>
            <person name="Sun Y."/>
            <person name="Le M."/>
            <person name="Wang Q."/>
            <person name="Wei S."/>
            <person name="Zheng Y."/>
            <person name="Lin W."/>
            <person name="Duan Y."/>
            <person name="Cao H."/>
            <person name="Xiong S."/>
            <person name="Wang X."/>
            <person name="Wei L."/>
            <person name="Li C."/>
            <person name="Ma Q."/>
            <person name="Ju M."/>
            <person name="Zhao R."/>
            <person name="Li G."/>
            <person name="Mu C."/>
            <person name="Tian Q."/>
            <person name="Mei H."/>
            <person name="Zhang T."/>
            <person name="Gao T."/>
            <person name="Zhang H."/>
        </authorList>
    </citation>
    <scope>NUCLEOTIDE SEQUENCE</scope>
    <source>
        <strain evidence="10">K16</strain>
    </source>
</reference>
<keyword evidence="11" id="KW-1185">Reference proteome</keyword>
<gene>
    <name evidence="10" type="ORF">Sango_1314000</name>
</gene>
<dbReference type="AlphaFoldDB" id="A0AAE1WRV1"/>
<accession>A0AAE1WRV1</accession>
<evidence type="ECO:0000256" key="8">
    <source>
        <dbReference type="ARBA" id="ARBA00082857"/>
    </source>
</evidence>
<dbReference type="GO" id="GO:1901137">
    <property type="term" value="P:carbohydrate derivative biosynthetic process"/>
    <property type="evidence" value="ECO:0007669"/>
    <property type="project" value="UniProtKB-ARBA"/>
</dbReference>
<keyword evidence="9" id="KW-0472">Membrane</keyword>
<dbReference type="FunFam" id="3.90.550.10:FF:000011">
    <property type="entry name" value="3-deoxy-manno-octulosonate cytidylyltransferase"/>
    <property type="match status" value="1"/>
</dbReference>
<dbReference type="EMBL" id="JACGWL010000007">
    <property type="protein sequence ID" value="KAK4398385.1"/>
    <property type="molecule type" value="Genomic_DNA"/>
</dbReference>
<reference evidence="10" key="1">
    <citation type="submission" date="2020-06" db="EMBL/GenBank/DDBJ databases">
        <authorList>
            <person name="Li T."/>
            <person name="Hu X."/>
            <person name="Zhang T."/>
            <person name="Song X."/>
            <person name="Zhang H."/>
            <person name="Dai N."/>
            <person name="Sheng W."/>
            <person name="Hou X."/>
            <person name="Wei L."/>
        </authorList>
    </citation>
    <scope>NUCLEOTIDE SEQUENCE</scope>
    <source>
        <strain evidence="10">K16</strain>
        <tissue evidence="10">Leaf</tissue>
    </source>
</reference>
<comment type="subcellular location">
    <subcellularLocation>
        <location evidence="1">Membrane</location>
    </subcellularLocation>
</comment>
<comment type="caution">
    <text evidence="10">The sequence shown here is derived from an EMBL/GenBank/DDBJ whole genome shotgun (WGS) entry which is preliminary data.</text>
</comment>
<dbReference type="NCBIfam" id="NF003952">
    <property type="entry name" value="PRK05450.1-5"/>
    <property type="match status" value="1"/>
</dbReference>
<dbReference type="HAMAP" id="MF_00057">
    <property type="entry name" value="KdsB"/>
    <property type="match status" value="1"/>
</dbReference>
<feature type="transmembrane region" description="Helical" evidence="9">
    <location>
        <begin position="20"/>
        <end position="44"/>
    </location>
</feature>
<evidence type="ECO:0000256" key="9">
    <source>
        <dbReference type="SAM" id="Phobius"/>
    </source>
</evidence>
<proteinExistence type="inferred from homology"/>
<dbReference type="Pfam" id="PF02348">
    <property type="entry name" value="CTP_transf_3"/>
    <property type="match status" value="1"/>
</dbReference>
<dbReference type="NCBIfam" id="TIGR00466">
    <property type="entry name" value="kdsB"/>
    <property type="match status" value="1"/>
</dbReference>
<comment type="catalytic activity">
    <reaction evidence="4">
        <text>3-deoxy-alpha-D-manno-oct-2-ulosonate + CTP = CMP-3-deoxy-beta-D-manno-octulosonate + diphosphate</text>
        <dbReference type="Rhea" id="RHEA:23448"/>
        <dbReference type="ChEBI" id="CHEBI:33019"/>
        <dbReference type="ChEBI" id="CHEBI:37563"/>
        <dbReference type="ChEBI" id="CHEBI:85986"/>
        <dbReference type="ChEBI" id="CHEBI:85987"/>
        <dbReference type="EC" id="2.7.7.38"/>
    </reaction>
</comment>
<protein>
    <recommendedName>
        <fullName evidence="7">3-deoxy-manno-octulosonate cytidylyltransferase</fullName>
        <ecNumber evidence="7">2.7.7.38</ecNumber>
    </recommendedName>
    <alternativeName>
        <fullName evidence="8">CMP-2-keto-3-deoxyoctulosonic acid synthase</fullName>
    </alternativeName>
</protein>
<evidence type="ECO:0000256" key="7">
    <source>
        <dbReference type="ARBA" id="ARBA00066873"/>
    </source>
</evidence>
<sequence length="303" mass="33698">MAICNPSSSSSSSTSTSTKAWIIHALAVGAAAAMAIGAHAYLYYRRSGKFRSRVIGIIPARFASSRFEGKPLVHILGKPMIQRTWERAKMATTLDHVVVATDDDKIAECCRGFGADVVMTSESCRNGTERCNEALQKLGKQYDVVVNIQGDEPLIEPEIIDGIVKPCRHCFSAAPDAVFSTAVTSLKPEDAFDPNRVKCVVDNHGYAIYFSRGLIPFNKSGKVNPQFPYLLHLGIQSFDSKFLKIYPELPPTPLQMEEDLEQLKVLENGYKMKVIKVDHESHGVDVPDDVDKIERYMREHNLH</sequence>
<dbReference type="InterPro" id="IPR029044">
    <property type="entry name" value="Nucleotide-diphossugar_trans"/>
</dbReference>
<dbReference type="PANTHER" id="PTHR42866:SF2">
    <property type="entry name" value="3-DEOXY-MANNO-OCTULOSONATE CYTIDYLYLTRANSFERASE, MITOCHONDRIAL"/>
    <property type="match status" value="1"/>
</dbReference>
<dbReference type="SUPFAM" id="SSF53448">
    <property type="entry name" value="Nucleotide-diphospho-sugar transferases"/>
    <property type="match status" value="1"/>
</dbReference>
<dbReference type="GO" id="GO:0005829">
    <property type="term" value="C:cytosol"/>
    <property type="evidence" value="ECO:0007669"/>
    <property type="project" value="TreeGrafter"/>
</dbReference>
<organism evidence="10 11">
    <name type="scientific">Sesamum angolense</name>
    <dbReference type="NCBI Taxonomy" id="2727404"/>
    <lineage>
        <taxon>Eukaryota</taxon>
        <taxon>Viridiplantae</taxon>
        <taxon>Streptophyta</taxon>
        <taxon>Embryophyta</taxon>
        <taxon>Tracheophyta</taxon>
        <taxon>Spermatophyta</taxon>
        <taxon>Magnoliopsida</taxon>
        <taxon>eudicotyledons</taxon>
        <taxon>Gunneridae</taxon>
        <taxon>Pentapetalae</taxon>
        <taxon>asterids</taxon>
        <taxon>lamiids</taxon>
        <taxon>Lamiales</taxon>
        <taxon>Pedaliaceae</taxon>
        <taxon>Sesamum</taxon>
    </lineage>
</organism>
<dbReference type="GO" id="GO:0008690">
    <property type="term" value="F:3-deoxy-manno-octulosonate cytidylyltransferase activity"/>
    <property type="evidence" value="ECO:0007669"/>
    <property type="project" value="UniProtKB-EC"/>
</dbReference>
<keyword evidence="9" id="KW-1133">Transmembrane helix</keyword>
<dbReference type="Proteomes" id="UP001289374">
    <property type="component" value="Unassembled WGS sequence"/>
</dbReference>
<dbReference type="GO" id="GO:0044281">
    <property type="term" value="P:small molecule metabolic process"/>
    <property type="evidence" value="ECO:0007669"/>
    <property type="project" value="UniProtKB-ARBA"/>
</dbReference>
<comment type="pathway">
    <text evidence="5">Nucleotide-sugar biosynthesis; CMP-3-deoxy-D-manno-octulosonate biosynthesis; CMP-3-deoxy-D-manno-octulosonate from 3-deoxy-D-manno-octulosonate and CTP: step 1/1.</text>
</comment>
<evidence type="ECO:0000256" key="5">
    <source>
        <dbReference type="ARBA" id="ARBA00060624"/>
    </source>
</evidence>
<name>A0AAE1WRV1_9LAMI</name>
<dbReference type="PANTHER" id="PTHR42866">
    <property type="entry name" value="3-DEOXY-MANNO-OCTULOSONATE CYTIDYLYLTRANSFERASE"/>
    <property type="match status" value="1"/>
</dbReference>
<comment type="similarity">
    <text evidence="6">Belongs to the KdsB family.</text>
</comment>
<dbReference type="NCBIfam" id="NF003950">
    <property type="entry name" value="PRK05450.1-3"/>
    <property type="match status" value="1"/>
</dbReference>
<dbReference type="GO" id="GO:0016020">
    <property type="term" value="C:membrane"/>
    <property type="evidence" value="ECO:0007669"/>
    <property type="project" value="UniProtKB-SubCell"/>
</dbReference>
<evidence type="ECO:0000256" key="4">
    <source>
        <dbReference type="ARBA" id="ARBA00050198"/>
    </source>
</evidence>
<dbReference type="CDD" id="cd02517">
    <property type="entry name" value="CMP-KDO-Synthetase"/>
    <property type="match status" value="1"/>
</dbReference>
<dbReference type="NCBIfam" id="NF009905">
    <property type="entry name" value="PRK13368.1"/>
    <property type="match status" value="1"/>
</dbReference>
<evidence type="ECO:0000256" key="6">
    <source>
        <dbReference type="ARBA" id="ARBA00060845"/>
    </source>
</evidence>
<evidence type="ECO:0000313" key="10">
    <source>
        <dbReference type="EMBL" id="KAK4398385.1"/>
    </source>
</evidence>
<evidence type="ECO:0000256" key="3">
    <source>
        <dbReference type="ARBA" id="ARBA00022695"/>
    </source>
</evidence>
<dbReference type="InterPro" id="IPR003329">
    <property type="entry name" value="Cytidylyl_trans"/>
</dbReference>
<dbReference type="InterPro" id="IPR004528">
    <property type="entry name" value="KdsB"/>
</dbReference>
<dbReference type="Gene3D" id="3.90.550.10">
    <property type="entry name" value="Spore Coat Polysaccharide Biosynthesis Protein SpsA, Chain A"/>
    <property type="match status" value="1"/>
</dbReference>
<evidence type="ECO:0000313" key="11">
    <source>
        <dbReference type="Proteomes" id="UP001289374"/>
    </source>
</evidence>
<keyword evidence="9" id="KW-0812">Transmembrane</keyword>
<evidence type="ECO:0000256" key="1">
    <source>
        <dbReference type="ARBA" id="ARBA00004370"/>
    </source>
</evidence>
<keyword evidence="2" id="KW-0808">Transferase</keyword>
<dbReference type="EC" id="2.7.7.38" evidence="7"/>